<feature type="transmembrane region" description="Helical" evidence="3">
    <location>
        <begin position="370"/>
        <end position="389"/>
    </location>
</feature>
<evidence type="ECO:0000313" key="4">
    <source>
        <dbReference type="EMBL" id="QGQ97621.1"/>
    </source>
</evidence>
<dbReference type="PIRSF" id="PIRSF005690">
    <property type="entry name" value="GerBA"/>
    <property type="match status" value="1"/>
</dbReference>
<proteinExistence type="inferred from homology"/>
<gene>
    <name evidence="4" type="ORF">EHS13_23385</name>
</gene>
<dbReference type="AlphaFoldDB" id="A0A6B8RML3"/>
<dbReference type="EMBL" id="CP034235">
    <property type="protein sequence ID" value="QGQ97621.1"/>
    <property type="molecule type" value="Genomic_DNA"/>
</dbReference>
<dbReference type="InterPro" id="IPR050768">
    <property type="entry name" value="UPF0353/GerABKA_families"/>
</dbReference>
<sequence>MFNNNIFQQALKSVDFLQFSPVEHGQHIQISYYQSLVDAEKISRYLIPGIQENIEQLNQLSDIKGIISFDDVTVIDDTREVVKKLMKGYVIIQFEDDDLNFLVVNINHAALGHRKNNDTENEFSVIGPKIGLVENIEVNIHLLRQQINTPALILEEITLGTLSNTKVVIAYLDGTTNPRHIETMQQRLKSIDFDVVFDSSQLAQIITDHSNTPFPLLLTTERVDRVIFSILSGQVAVISDGSPYAITAPSTLLDFFISAEDYYLPWILGSFFRVIRIMSVLFSIFASPIYVAVLTYHFEVIPESLLQPLINSRIHVPFPPVIEVIILEITIELLREAGARLPAKIGQTLGIVGGIVIGQASVQAAFTSSILLIIVALSALSSFTTPIYNMANTIRLLRFPFILLAAFWGGFGIAVGFFLLLGHLLRLKSLGTPYMVPIFPFRTGHFADSLVRLSYLYTANRNKFLKPLSQKRYKPDKEDINND</sequence>
<keyword evidence="3" id="KW-0812">Transmembrane</keyword>
<keyword evidence="5" id="KW-1185">Reference proteome</keyword>
<protein>
    <submittedName>
        <fullName evidence="4">Spore germination protein</fullName>
    </submittedName>
</protein>
<dbReference type="PANTHER" id="PTHR22550:SF5">
    <property type="entry name" value="LEUCINE ZIPPER PROTEIN 4"/>
    <property type="match status" value="1"/>
</dbReference>
<keyword evidence="2 3" id="KW-0472">Membrane</keyword>
<dbReference type="GO" id="GO:0009847">
    <property type="term" value="P:spore germination"/>
    <property type="evidence" value="ECO:0007669"/>
    <property type="project" value="InterPro"/>
</dbReference>
<feature type="transmembrane region" description="Helical" evidence="3">
    <location>
        <begin position="274"/>
        <end position="296"/>
    </location>
</feature>
<dbReference type="InterPro" id="IPR004995">
    <property type="entry name" value="Spore_Ger"/>
</dbReference>
<evidence type="ECO:0000256" key="3">
    <source>
        <dbReference type="SAM" id="Phobius"/>
    </source>
</evidence>
<dbReference type="RefSeq" id="WP_155702722.1">
    <property type="nucleotide sequence ID" value="NZ_CP034235.1"/>
</dbReference>
<dbReference type="PANTHER" id="PTHR22550">
    <property type="entry name" value="SPORE GERMINATION PROTEIN"/>
    <property type="match status" value="1"/>
</dbReference>
<name>A0A6B8RML3_9BACL</name>
<dbReference type="Proteomes" id="UP000426246">
    <property type="component" value="Chromosome"/>
</dbReference>
<evidence type="ECO:0000256" key="1">
    <source>
        <dbReference type="ARBA" id="ARBA00005278"/>
    </source>
</evidence>
<dbReference type="KEGG" id="ppsc:EHS13_23385"/>
<comment type="similarity">
    <text evidence="1">Belongs to the GerABKA family.</text>
</comment>
<evidence type="ECO:0000313" key="5">
    <source>
        <dbReference type="Proteomes" id="UP000426246"/>
    </source>
</evidence>
<dbReference type="Pfam" id="PF03323">
    <property type="entry name" value="GerA"/>
    <property type="match status" value="1"/>
</dbReference>
<keyword evidence="3" id="KW-1133">Transmembrane helix</keyword>
<feature type="transmembrane region" description="Helical" evidence="3">
    <location>
        <begin position="401"/>
        <end position="425"/>
    </location>
</feature>
<evidence type="ECO:0000256" key="2">
    <source>
        <dbReference type="ARBA" id="ARBA00023136"/>
    </source>
</evidence>
<organism evidence="4 5">
    <name type="scientific">Paenibacillus psychroresistens</name>
    <dbReference type="NCBI Taxonomy" id="1778678"/>
    <lineage>
        <taxon>Bacteria</taxon>
        <taxon>Bacillati</taxon>
        <taxon>Bacillota</taxon>
        <taxon>Bacilli</taxon>
        <taxon>Bacillales</taxon>
        <taxon>Paenibacillaceae</taxon>
        <taxon>Paenibacillus</taxon>
    </lineage>
</organism>
<dbReference type="OrthoDB" id="1726708at2"/>
<dbReference type="GO" id="GO:0016020">
    <property type="term" value="C:membrane"/>
    <property type="evidence" value="ECO:0007669"/>
    <property type="project" value="InterPro"/>
</dbReference>
<accession>A0A6B8RML3</accession>
<reference evidence="5" key="1">
    <citation type="submission" date="2018-11" db="EMBL/GenBank/DDBJ databases">
        <title>Complete genome sequence of Paenibacillus sp. ML311-T8.</title>
        <authorList>
            <person name="Nam Y.-D."/>
            <person name="Kang J."/>
            <person name="Chung W.-H."/>
            <person name="Park Y.S."/>
        </authorList>
    </citation>
    <scope>NUCLEOTIDE SEQUENCE [LARGE SCALE GENOMIC DNA]</scope>
    <source>
        <strain evidence="5">ML311-T8</strain>
    </source>
</reference>